<dbReference type="GO" id="GO:0003676">
    <property type="term" value="F:nucleic acid binding"/>
    <property type="evidence" value="ECO:0007669"/>
    <property type="project" value="InterPro"/>
</dbReference>
<dbReference type="PANTHER" id="PTHR13068">
    <property type="entry name" value="CGI-12 PROTEIN-RELATED"/>
    <property type="match status" value="1"/>
</dbReference>
<protein>
    <submittedName>
        <fullName evidence="4">Uncharacterized protein</fullName>
    </submittedName>
</protein>
<dbReference type="PANTHER" id="PTHR13068:SF122">
    <property type="entry name" value="MITOCHONDRIAL TRANSCRIPTION TERMINATION FACTOR-RELATED _ MTERF-LIKE PROTEIN"/>
    <property type="match status" value="1"/>
</dbReference>
<evidence type="ECO:0000256" key="3">
    <source>
        <dbReference type="ARBA" id="ARBA00022946"/>
    </source>
</evidence>
<keyword evidence="2" id="KW-0806">Transcription termination</keyword>
<comment type="similarity">
    <text evidence="1">Belongs to the mTERF family.</text>
</comment>
<name>A0A8S2B6T2_ARAAE</name>
<dbReference type="InterPro" id="IPR038538">
    <property type="entry name" value="MTERF_sf"/>
</dbReference>
<dbReference type="Pfam" id="PF02536">
    <property type="entry name" value="mTERF"/>
    <property type="match status" value="1"/>
</dbReference>
<organism evidence="4 5">
    <name type="scientific">Arabidopsis arenosa</name>
    <name type="common">Sand rock-cress</name>
    <name type="synonym">Cardaminopsis arenosa</name>
    <dbReference type="NCBI Taxonomy" id="38785"/>
    <lineage>
        <taxon>Eukaryota</taxon>
        <taxon>Viridiplantae</taxon>
        <taxon>Streptophyta</taxon>
        <taxon>Embryophyta</taxon>
        <taxon>Tracheophyta</taxon>
        <taxon>Spermatophyta</taxon>
        <taxon>Magnoliopsida</taxon>
        <taxon>eudicotyledons</taxon>
        <taxon>Gunneridae</taxon>
        <taxon>Pentapetalae</taxon>
        <taxon>rosids</taxon>
        <taxon>malvids</taxon>
        <taxon>Brassicales</taxon>
        <taxon>Brassicaceae</taxon>
        <taxon>Camelineae</taxon>
        <taxon>Arabidopsis</taxon>
    </lineage>
</organism>
<dbReference type="Gene3D" id="1.25.70.10">
    <property type="entry name" value="Transcription termination factor 3, mitochondrial"/>
    <property type="match status" value="2"/>
</dbReference>
<dbReference type="FunFam" id="1.25.70.10:FF:000019">
    <property type="entry name" value="mTERF family protein"/>
    <property type="match status" value="1"/>
</dbReference>
<dbReference type="GO" id="GO:0005737">
    <property type="term" value="C:cytoplasm"/>
    <property type="evidence" value="ECO:0007669"/>
    <property type="project" value="UniProtKB-ARBA"/>
</dbReference>
<proteinExistence type="inferred from homology"/>
<evidence type="ECO:0000256" key="2">
    <source>
        <dbReference type="ARBA" id="ARBA00022472"/>
    </source>
</evidence>
<dbReference type="Proteomes" id="UP000682877">
    <property type="component" value="Chromosome 8"/>
</dbReference>
<reference evidence="4" key="1">
    <citation type="submission" date="2021-01" db="EMBL/GenBank/DDBJ databases">
        <authorList>
            <person name="Bezrukov I."/>
        </authorList>
    </citation>
    <scope>NUCLEOTIDE SEQUENCE</scope>
</reference>
<evidence type="ECO:0000313" key="4">
    <source>
        <dbReference type="EMBL" id="CAE6219366.1"/>
    </source>
</evidence>
<evidence type="ECO:0000256" key="1">
    <source>
        <dbReference type="ARBA" id="ARBA00007692"/>
    </source>
</evidence>
<dbReference type="GO" id="GO:0006353">
    <property type="term" value="P:DNA-templated transcription termination"/>
    <property type="evidence" value="ECO:0007669"/>
    <property type="project" value="UniProtKB-KW"/>
</dbReference>
<sequence>MMFSRFLKKVQKIAQFNISSIAHQNQVSRSKLYHVYSTGRCFQSGRSVCGGNSSSRHWSQSPTRVFGNRVSRAMKNEAQKALFDYLHYTRTHSFVDADHISKNSPRFILSLLSKIDDTRKEDISRALTKFLRYNPINEFEPFFESLGLRPSEIPRFLQRDLVLLSDDGIMFENFHVLCYYGIPRGKIGRIFKEAREIFGYENGVLASKLEAYESLVLSKPIVIKLVTCCPLLLVGGIDNEFVSVVNKLKGLNIGCDWLAHYLSDRKTYNWLRILETMEILDKVGVKEEKLSRLLKAYPDLVGEASGNKAYIMFEKFHKVGLQMNEIDNLVTDNPEMLLEKSVKRIIEALKFLKRIKMEKQFIVRFLLCYMKLICSSSLLGPRAVWNRLKIGRDQLCQIIKEEPLRLFSLASKTNNSRIKLDSLDLRNAEKTAFLLKLGYVENSDEMVRALKKFQGRGDELQERFDCFVKAGLDYNVVSQLVKRAPHMLNRPKGIIEKKINMLTDYLGYPIESVIESPTYLCYSMERIHQRFSMYIWLKERDAAMPRLTLGTIVGISNTLFVSYFVNTHPEVRWRGSENMSMHSEVFLPLNLIERQIGKAQSFVDTIFFYCFPKLEMHTYHMMQLEMFSLLKETVLVRQGPGLIPKRSANVYVLTGTYL</sequence>
<keyword evidence="2" id="KW-0804">Transcription</keyword>
<keyword evidence="3" id="KW-0809">Transit peptide</keyword>
<gene>
    <name evidence="4" type="ORF">AARE701A_LOCUS20522</name>
</gene>
<dbReference type="InterPro" id="IPR003690">
    <property type="entry name" value="MTERF"/>
</dbReference>
<dbReference type="SMART" id="SM00733">
    <property type="entry name" value="Mterf"/>
    <property type="match status" value="5"/>
</dbReference>
<keyword evidence="2" id="KW-0805">Transcription regulation</keyword>
<accession>A0A8S2B6T2</accession>
<dbReference type="EMBL" id="LR999458">
    <property type="protein sequence ID" value="CAE6219366.1"/>
    <property type="molecule type" value="Genomic_DNA"/>
</dbReference>
<keyword evidence="5" id="KW-1185">Reference proteome</keyword>
<evidence type="ECO:0000313" key="5">
    <source>
        <dbReference type="Proteomes" id="UP000682877"/>
    </source>
</evidence>
<dbReference type="AlphaFoldDB" id="A0A8S2B6T2"/>